<dbReference type="GO" id="GO:0004867">
    <property type="term" value="F:serine-type endopeptidase inhibitor activity"/>
    <property type="evidence" value="ECO:0007669"/>
    <property type="project" value="UniProtKB-KW"/>
</dbReference>
<protein>
    <recommendedName>
        <fullName evidence="4">Antistasin-like domain-containing protein</fullName>
    </recommendedName>
</protein>
<proteinExistence type="predicted"/>
<comment type="caution">
    <text evidence="5">The sequence shown here is derived from an EMBL/GenBank/DDBJ whole genome shotgun (WGS) entry which is preliminary data.</text>
</comment>
<sequence>MRSFLVCLIVSLVVVTTCVHSLPARPVFRPRCGFVCAIWCPNGNVMDSRGCPTCKCRQGPRTLYVMQDNPEPAT</sequence>
<dbReference type="Gene3D" id="2.10.22.10">
    <property type="entry name" value="Antistasin, domain 1"/>
    <property type="match status" value="1"/>
</dbReference>
<keyword evidence="3" id="KW-0732">Signal</keyword>
<dbReference type="SUPFAM" id="SSF57262">
    <property type="entry name" value="Leech antihemostatic proteins"/>
    <property type="match status" value="1"/>
</dbReference>
<dbReference type="InterPro" id="IPR011061">
    <property type="entry name" value="Hirudin/antistatin"/>
</dbReference>
<evidence type="ECO:0000313" key="5">
    <source>
        <dbReference type="EMBL" id="KAK7088791.1"/>
    </source>
</evidence>
<feature type="chain" id="PRO_5043010798" description="Antistasin-like domain-containing protein" evidence="3">
    <location>
        <begin position="22"/>
        <end position="74"/>
    </location>
</feature>
<reference evidence="5 6" key="1">
    <citation type="submission" date="2024-02" db="EMBL/GenBank/DDBJ databases">
        <title>Chromosome-scale genome assembly of the rough periwinkle Littorina saxatilis.</title>
        <authorList>
            <person name="De Jode A."/>
            <person name="Faria R."/>
            <person name="Formenti G."/>
            <person name="Sims Y."/>
            <person name="Smith T.P."/>
            <person name="Tracey A."/>
            <person name="Wood J.M.D."/>
            <person name="Zagrodzka Z.B."/>
            <person name="Johannesson K."/>
            <person name="Butlin R.K."/>
            <person name="Leder E.H."/>
        </authorList>
    </citation>
    <scope>NUCLEOTIDE SEQUENCE [LARGE SCALE GENOMIC DNA]</scope>
    <source>
        <strain evidence="5">Snail1</strain>
        <tissue evidence="5">Muscle</tissue>
    </source>
</reference>
<keyword evidence="1" id="KW-0646">Protease inhibitor</keyword>
<evidence type="ECO:0000256" key="2">
    <source>
        <dbReference type="ARBA" id="ARBA00022900"/>
    </source>
</evidence>
<dbReference type="InterPro" id="IPR004094">
    <property type="entry name" value="Antistasin-like"/>
</dbReference>
<dbReference type="AlphaFoldDB" id="A0AAN9AL10"/>
<dbReference type="Proteomes" id="UP001374579">
    <property type="component" value="Unassembled WGS sequence"/>
</dbReference>
<organism evidence="5 6">
    <name type="scientific">Littorina saxatilis</name>
    <dbReference type="NCBI Taxonomy" id="31220"/>
    <lineage>
        <taxon>Eukaryota</taxon>
        <taxon>Metazoa</taxon>
        <taxon>Spiralia</taxon>
        <taxon>Lophotrochozoa</taxon>
        <taxon>Mollusca</taxon>
        <taxon>Gastropoda</taxon>
        <taxon>Caenogastropoda</taxon>
        <taxon>Littorinimorpha</taxon>
        <taxon>Littorinoidea</taxon>
        <taxon>Littorinidae</taxon>
        <taxon>Littorina</taxon>
    </lineage>
</organism>
<keyword evidence="2" id="KW-0722">Serine protease inhibitor</keyword>
<accession>A0AAN9AL10</accession>
<evidence type="ECO:0000259" key="4">
    <source>
        <dbReference type="PROSITE" id="PS51252"/>
    </source>
</evidence>
<dbReference type="EMBL" id="JBAMIC010004070">
    <property type="protein sequence ID" value="KAK7088791.1"/>
    <property type="molecule type" value="Genomic_DNA"/>
</dbReference>
<evidence type="ECO:0000256" key="1">
    <source>
        <dbReference type="ARBA" id="ARBA00022690"/>
    </source>
</evidence>
<name>A0AAN9AL10_9CAEN</name>
<evidence type="ECO:0000313" key="6">
    <source>
        <dbReference type="Proteomes" id="UP001374579"/>
    </source>
</evidence>
<evidence type="ECO:0000256" key="3">
    <source>
        <dbReference type="SAM" id="SignalP"/>
    </source>
</evidence>
<feature type="domain" description="Antistasin-like" evidence="4">
    <location>
        <begin position="28"/>
        <end position="56"/>
    </location>
</feature>
<keyword evidence="6" id="KW-1185">Reference proteome</keyword>
<dbReference type="PROSITE" id="PS51252">
    <property type="entry name" value="ANTISTASIN"/>
    <property type="match status" value="1"/>
</dbReference>
<feature type="signal peptide" evidence="3">
    <location>
        <begin position="1"/>
        <end position="21"/>
    </location>
</feature>
<dbReference type="Pfam" id="PF02822">
    <property type="entry name" value="Antistasin"/>
    <property type="match status" value="1"/>
</dbReference>
<gene>
    <name evidence="5" type="ORF">V1264_022666</name>
</gene>